<dbReference type="CDD" id="cd17352">
    <property type="entry name" value="MFS_MCT_SLC16"/>
    <property type="match status" value="1"/>
</dbReference>
<dbReference type="InterPro" id="IPR036259">
    <property type="entry name" value="MFS_trans_sf"/>
</dbReference>
<dbReference type="Proteomes" id="UP000271974">
    <property type="component" value="Unassembled WGS sequence"/>
</dbReference>
<feature type="transmembrane region" description="Helical" evidence="3">
    <location>
        <begin position="473"/>
        <end position="494"/>
    </location>
</feature>
<dbReference type="GO" id="GO:0016020">
    <property type="term" value="C:membrane"/>
    <property type="evidence" value="ECO:0007669"/>
    <property type="project" value="UniProtKB-SubCell"/>
</dbReference>
<dbReference type="OrthoDB" id="6154273at2759"/>
<dbReference type="PROSITE" id="PS50850">
    <property type="entry name" value="MFS"/>
    <property type="match status" value="1"/>
</dbReference>
<dbReference type="Gene3D" id="1.20.1250.20">
    <property type="entry name" value="MFS general substrate transporter like domains"/>
    <property type="match status" value="2"/>
</dbReference>
<sequence>MQGTDGGYCGWIAVFASFYHHCFVSSAVYGLSVYYSSWVEDFDTGRGFTSWVLTLSMAVCMGSGPIASSLSIRFGHRPVLIAGSILGALAFFLTSFATSIYTVVLCIGVISGFGLGLQYLPSLAIIPLYFTKRRSFAVGVAVSGAGVGVFLYPLFLIWLEEKYTWRGAMLILSGISLNMAVCSALIRPVENIGEQKVSKDVQESTSPENQNFITEPTRENGTNTRSNSEQQDPSKTRETYEPCKFSSANDMRSRPYYNSGSIKTPVSSLFNPDHLSTSTHAMNGTGSHMSLERSHVDIYLASSIFDLDQVERKRTNSFRELYNSRDKAVDKSCPPSHRNSLLQLNNRQYTSLPTLKNSMPRSCCSKMSTKYIDLLRNPFFASLAVCYVLICFTCLVPVAYIVDRAVDNGVDKAEAALAFSMYGMGNLFGRVALGVLADLGLDSFSLGASCLLISGVSTSISPMCGDNAILHGLYGLVFGTSIGGWVTLTPLVLVDLLGLDMVSQSFGVLLVFMATGFVLGTPLAGWIFDATKSYTMSFIIHGAMVVLAAFIFLGIKIALVRSRRRAATLADDVSDADVNNEDKDDNFTDVNLKEECADGATNHYGPAQVDTTKECADCDLDNRSNNISIHVTDATKEDNEKI</sequence>
<dbReference type="Pfam" id="PF07690">
    <property type="entry name" value="MFS_1"/>
    <property type="match status" value="1"/>
</dbReference>
<feature type="region of interest" description="Disordered" evidence="2">
    <location>
        <begin position="196"/>
        <end position="258"/>
    </location>
</feature>
<feature type="transmembrane region" description="Helical" evidence="3">
    <location>
        <begin position="107"/>
        <end position="129"/>
    </location>
</feature>
<feature type="compositionally biased region" description="Polar residues" evidence="2">
    <location>
        <begin position="246"/>
        <end position="258"/>
    </location>
</feature>
<evidence type="ECO:0000313" key="5">
    <source>
        <dbReference type="EMBL" id="RUS77294.1"/>
    </source>
</evidence>
<gene>
    <name evidence="5" type="ORF">EGW08_014958</name>
</gene>
<evidence type="ECO:0000256" key="3">
    <source>
        <dbReference type="SAM" id="Phobius"/>
    </source>
</evidence>
<dbReference type="PANTHER" id="PTHR11360">
    <property type="entry name" value="MONOCARBOXYLATE TRANSPORTER"/>
    <property type="match status" value="1"/>
</dbReference>
<feature type="domain" description="Major facilitator superfamily (MFS) profile" evidence="4">
    <location>
        <begin position="1"/>
        <end position="566"/>
    </location>
</feature>
<comment type="caution">
    <text evidence="5">The sequence shown here is derived from an EMBL/GenBank/DDBJ whole genome shotgun (WGS) entry which is preliminary data.</text>
</comment>
<dbReference type="InterPro" id="IPR011701">
    <property type="entry name" value="MFS"/>
</dbReference>
<evidence type="ECO:0000313" key="6">
    <source>
        <dbReference type="Proteomes" id="UP000271974"/>
    </source>
</evidence>
<dbReference type="PANTHER" id="PTHR11360:SF284">
    <property type="entry name" value="EG:103B4.3 PROTEIN-RELATED"/>
    <property type="match status" value="1"/>
</dbReference>
<accession>A0A433T763</accession>
<organism evidence="5 6">
    <name type="scientific">Elysia chlorotica</name>
    <name type="common">Eastern emerald elysia</name>
    <name type="synonym">Sea slug</name>
    <dbReference type="NCBI Taxonomy" id="188477"/>
    <lineage>
        <taxon>Eukaryota</taxon>
        <taxon>Metazoa</taxon>
        <taxon>Spiralia</taxon>
        <taxon>Lophotrochozoa</taxon>
        <taxon>Mollusca</taxon>
        <taxon>Gastropoda</taxon>
        <taxon>Heterobranchia</taxon>
        <taxon>Euthyneura</taxon>
        <taxon>Panpulmonata</taxon>
        <taxon>Sacoglossa</taxon>
        <taxon>Placobranchoidea</taxon>
        <taxon>Plakobranchidae</taxon>
        <taxon>Elysia</taxon>
    </lineage>
</organism>
<feature type="compositionally biased region" description="Basic and acidic residues" evidence="2">
    <location>
        <begin position="232"/>
        <end position="241"/>
    </location>
</feature>
<protein>
    <recommendedName>
        <fullName evidence="4">Major facilitator superfamily (MFS) profile domain-containing protein</fullName>
    </recommendedName>
</protein>
<feature type="compositionally biased region" description="Polar residues" evidence="2">
    <location>
        <begin position="203"/>
        <end position="231"/>
    </location>
</feature>
<feature type="transmembrane region" description="Helical" evidence="3">
    <location>
        <begin position="79"/>
        <end position="101"/>
    </location>
</feature>
<dbReference type="EMBL" id="RQTK01000592">
    <property type="protein sequence ID" value="RUS77294.1"/>
    <property type="molecule type" value="Genomic_DNA"/>
</dbReference>
<dbReference type="GO" id="GO:0008028">
    <property type="term" value="F:monocarboxylic acid transmembrane transporter activity"/>
    <property type="evidence" value="ECO:0007669"/>
    <property type="project" value="TreeGrafter"/>
</dbReference>
<dbReference type="SUPFAM" id="SSF103473">
    <property type="entry name" value="MFS general substrate transporter"/>
    <property type="match status" value="1"/>
</dbReference>
<comment type="subcellular location">
    <subcellularLocation>
        <location evidence="1">Membrane</location>
        <topology evidence="1">Multi-pass membrane protein</topology>
    </subcellularLocation>
</comment>
<keyword evidence="3" id="KW-0472">Membrane</keyword>
<keyword evidence="3" id="KW-1133">Transmembrane helix</keyword>
<evidence type="ECO:0000256" key="1">
    <source>
        <dbReference type="ARBA" id="ARBA00004141"/>
    </source>
</evidence>
<evidence type="ECO:0000256" key="2">
    <source>
        <dbReference type="SAM" id="MobiDB-lite"/>
    </source>
</evidence>
<keyword evidence="3" id="KW-0812">Transmembrane</keyword>
<dbReference type="InterPro" id="IPR020846">
    <property type="entry name" value="MFS_dom"/>
</dbReference>
<feature type="transmembrane region" description="Helical" evidence="3">
    <location>
        <begin position="506"/>
        <end position="528"/>
    </location>
</feature>
<dbReference type="InterPro" id="IPR050327">
    <property type="entry name" value="Proton-linked_MCT"/>
</dbReference>
<reference evidence="5 6" key="1">
    <citation type="submission" date="2019-01" db="EMBL/GenBank/DDBJ databases">
        <title>A draft genome assembly of the solar-powered sea slug Elysia chlorotica.</title>
        <authorList>
            <person name="Cai H."/>
            <person name="Li Q."/>
            <person name="Fang X."/>
            <person name="Li J."/>
            <person name="Curtis N.E."/>
            <person name="Altenburger A."/>
            <person name="Shibata T."/>
            <person name="Feng M."/>
            <person name="Maeda T."/>
            <person name="Schwartz J.A."/>
            <person name="Shigenobu S."/>
            <person name="Lundholm N."/>
            <person name="Nishiyama T."/>
            <person name="Yang H."/>
            <person name="Hasebe M."/>
            <person name="Li S."/>
            <person name="Pierce S.K."/>
            <person name="Wang J."/>
        </authorList>
    </citation>
    <scope>NUCLEOTIDE SEQUENCE [LARGE SCALE GENOMIC DNA]</scope>
    <source>
        <strain evidence="5">EC2010</strain>
        <tissue evidence="5">Whole organism of an adult</tissue>
    </source>
</reference>
<keyword evidence="6" id="KW-1185">Reference proteome</keyword>
<evidence type="ECO:0000259" key="4">
    <source>
        <dbReference type="PROSITE" id="PS50850"/>
    </source>
</evidence>
<feature type="transmembrane region" description="Helical" evidence="3">
    <location>
        <begin position="534"/>
        <end position="555"/>
    </location>
</feature>
<feature type="transmembrane region" description="Helical" evidence="3">
    <location>
        <begin position="136"/>
        <end position="159"/>
    </location>
</feature>
<proteinExistence type="predicted"/>
<dbReference type="AlphaFoldDB" id="A0A433T763"/>
<feature type="transmembrane region" description="Helical" evidence="3">
    <location>
        <begin position="12"/>
        <end position="36"/>
    </location>
</feature>
<feature type="transmembrane region" description="Helical" evidence="3">
    <location>
        <begin position="165"/>
        <end position="186"/>
    </location>
</feature>
<feature type="transmembrane region" description="Helical" evidence="3">
    <location>
        <begin position="379"/>
        <end position="402"/>
    </location>
</feature>
<name>A0A433T763_ELYCH</name>
<feature type="transmembrane region" description="Helical" evidence="3">
    <location>
        <begin position="48"/>
        <end position="67"/>
    </location>
</feature>